<comment type="caution">
    <text evidence="1">The sequence shown here is derived from an EMBL/GenBank/DDBJ whole genome shotgun (WGS) entry which is preliminary data.</text>
</comment>
<name>A0A4U8URV8_STECR</name>
<protein>
    <submittedName>
        <fullName evidence="1">Uncharacterized protein</fullName>
    </submittedName>
</protein>
<sequence length="91" mass="10556">MYSNPSATREVFNRRAASAKLVWNELRWHETQRCVASESCFSPPAAHTMPFSVEERNMLLLASLLINQCELWPKAKTFCVKDAKFRLSHRD</sequence>
<keyword evidence="2" id="KW-1185">Reference proteome</keyword>
<proteinExistence type="predicted"/>
<evidence type="ECO:0000313" key="2">
    <source>
        <dbReference type="Proteomes" id="UP000298663"/>
    </source>
</evidence>
<reference evidence="1 2" key="2">
    <citation type="journal article" date="2019" name="G3 (Bethesda)">
        <title>Hybrid Assembly of the Genome of the Entomopathogenic Nematode Steinernema carpocapsae Identifies the X-Chromosome.</title>
        <authorList>
            <person name="Serra L."/>
            <person name="Macchietto M."/>
            <person name="Macias-Munoz A."/>
            <person name="McGill C.J."/>
            <person name="Rodriguez I.M."/>
            <person name="Rodriguez B."/>
            <person name="Murad R."/>
            <person name="Mortazavi A."/>
        </authorList>
    </citation>
    <scope>NUCLEOTIDE SEQUENCE [LARGE SCALE GENOMIC DNA]</scope>
    <source>
        <strain evidence="1 2">ALL</strain>
    </source>
</reference>
<accession>A0A4U8URV8</accession>
<dbReference type="AlphaFoldDB" id="A0A4U8URV8"/>
<organism evidence="1 2">
    <name type="scientific">Steinernema carpocapsae</name>
    <name type="common">Entomopathogenic nematode</name>
    <dbReference type="NCBI Taxonomy" id="34508"/>
    <lineage>
        <taxon>Eukaryota</taxon>
        <taxon>Metazoa</taxon>
        <taxon>Ecdysozoa</taxon>
        <taxon>Nematoda</taxon>
        <taxon>Chromadorea</taxon>
        <taxon>Rhabditida</taxon>
        <taxon>Tylenchina</taxon>
        <taxon>Panagrolaimomorpha</taxon>
        <taxon>Strongyloidoidea</taxon>
        <taxon>Steinernematidae</taxon>
        <taxon>Steinernema</taxon>
    </lineage>
</organism>
<dbReference type="EMBL" id="AZBU02000001">
    <property type="protein sequence ID" value="TMS35972.1"/>
    <property type="molecule type" value="Genomic_DNA"/>
</dbReference>
<reference evidence="1 2" key="1">
    <citation type="journal article" date="2015" name="Genome Biol.">
        <title>Comparative genomics of Steinernema reveals deeply conserved gene regulatory networks.</title>
        <authorList>
            <person name="Dillman A.R."/>
            <person name="Macchietto M."/>
            <person name="Porter C.F."/>
            <person name="Rogers A."/>
            <person name="Williams B."/>
            <person name="Antoshechkin I."/>
            <person name="Lee M.M."/>
            <person name="Goodwin Z."/>
            <person name="Lu X."/>
            <person name="Lewis E.E."/>
            <person name="Goodrich-Blair H."/>
            <person name="Stock S.P."/>
            <person name="Adams B.J."/>
            <person name="Sternberg P.W."/>
            <person name="Mortazavi A."/>
        </authorList>
    </citation>
    <scope>NUCLEOTIDE SEQUENCE [LARGE SCALE GENOMIC DNA]</scope>
    <source>
        <strain evidence="1 2">ALL</strain>
    </source>
</reference>
<dbReference type="Proteomes" id="UP000298663">
    <property type="component" value="Unassembled WGS sequence"/>
</dbReference>
<gene>
    <name evidence="1" type="ORF">L596_003250</name>
</gene>
<evidence type="ECO:0000313" key="1">
    <source>
        <dbReference type="EMBL" id="TMS35972.1"/>
    </source>
</evidence>